<keyword evidence="5" id="KW-0498">Mitosis</keyword>
<dbReference type="CDD" id="cd00200">
    <property type="entry name" value="WD40"/>
    <property type="match status" value="1"/>
</dbReference>
<feature type="region of interest" description="Disordered" evidence="8">
    <location>
        <begin position="653"/>
        <end position="672"/>
    </location>
</feature>
<evidence type="ECO:0000256" key="2">
    <source>
        <dbReference type="ARBA" id="ARBA00022574"/>
    </source>
</evidence>
<comment type="caution">
    <text evidence="11">The sequence shown here is derived from an EMBL/GenBank/DDBJ whole genome shotgun (WGS) entry which is preliminary data.</text>
</comment>
<evidence type="ECO:0000256" key="4">
    <source>
        <dbReference type="ARBA" id="ARBA00022737"/>
    </source>
</evidence>
<feature type="region of interest" description="Disordered" evidence="8">
    <location>
        <begin position="1"/>
        <end position="30"/>
    </location>
</feature>
<feature type="repeat" description="WD" evidence="7">
    <location>
        <begin position="611"/>
        <end position="643"/>
    </location>
</feature>
<dbReference type="PROSITE" id="PS50294">
    <property type="entry name" value="WD_REPEATS_REGION"/>
    <property type="match status" value="3"/>
</dbReference>
<dbReference type="InterPro" id="IPR041588">
    <property type="entry name" value="Integrase_H2C2"/>
</dbReference>
<feature type="domain" description="Integrase zinc-binding" evidence="9">
    <location>
        <begin position="180"/>
        <end position="227"/>
    </location>
</feature>
<dbReference type="EMBL" id="VIIS01000685">
    <property type="protein sequence ID" value="KAF0306194.1"/>
    <property type="molecule type" value="Genomic_DNA"/>
</dbReference>
<dbReference type="Gene3D" id="1.10.340.70">
    <property type="match status" value="1"/>
</dbReference>
<evidence type="ECO:0000313" key="11">
    <source>
        <dbReference type="EMBL" id="KAF0306195.1"/>
    </source>
</evidence>
<evidence type="ECO:0000256" key="7">
    <source>
        <dbReference type="PROSITE-ProRule" id="PRU00221"/>
    </source>
</evidence>
<keyword evidence="12" id="KW-1185">Reference proteome</keyword>
<dbReference type="PROSITE" id="PS50082">
    <property type="entry name" value="WD_REPEATS_2"/>
    <property type="match status" value="3"/>
</dbReference>
<dbReference type="GO" id="GO:0051301">
    <property type="term" value="P:cell division"/>
    <property type="evidence" value="ECO:0007669"/>
    <property type="project" value="UniProtKB-KW"/>
</dbReference>
<dbReference type="GO" id="GO:1905786">
    <property type="term" value="P:positive regulation of anaphase-promoting complex-dependent catabolic process"/>
    <property type="evidence" value="ECO:0007669"/>
    <property type="project" value="TreeGrafter"/>
</dbReference>
<organism evidence="11 12">
    <name type="scientific">Amphibalanus amphitrite</name>
    <name type="common">Striped barnacle</name>
    <name type="synonym">Balanus amphitrite</name>
    <dbReference type="NCBI Taxonomy" id="1232801"/>
    <lineage>
        <taxon>Eukaryota</taxon>
        <taxon>Metazoa</taxon>
        <taxon>Ecdysozoa</taxon>
        <taxon>Arthropoda</taxon>
        <taxon>Crustacea</taxon>
        <taxon>Multicrustacea</taxon>
        <taxon>Cirripedia</taxon>
        <taxon>Thoracica</taxon>
        <taxon>Thoracicalcarea</taxon>
        <taxon>Balanomorpha</taxon>
        <taxon>Balanoidea</taxon>
        <taxon>Balanidae</taxon>
        <taxon>Amphibalaninae</taxon>
        <taxon>Amphibalanus</taxon>
    </lineage>
</organism>
<reference evidence="11 12" key="1">
    <citation type="submission" date="2019-07" db="EMBL/GenBank/DDBJ databases">
        <title>Draft genome assembly of a fouling barnacle, Amphibalanus amphitrite (Darwin, 1854): The first reference genome for Thecostraca.</title>
        <authorList>
            <person name="Kim W."/>
        </authorList>
    </citation>
    <scope>NUCLEOTIDE SEQUENCE [LARGE SCALE GENOMIC DNA]</scope>
    <source>
        <strain evidence="11">SNU_AA5</strain>
        <tissue evidence="11">Soma without cirri and trophi</tissue>
    </source>
</reference>
<evidence type="ECO:0000256" key="5">
    <source>
        <dbReference type="ARBA" id="ARBA00022776"/>
    </source>
</evidence>
<dbReference type="Gene3D" id="2.130.10.10">
    <property type="entry name" value="YVTN repeat-like/Quinoprotein amine dehydrogenase"/>
    <property type="match status" value="1"/>
</dbReference>
<dbReference type="InterPro" id="IPR001680">
    <property type="entry name" value="WD40_rpt"/>
</dbReference>
<evidence type="ECO:0000256" key="3">
    <source>
        <dbReference type="ARBA" id="ARBA00022618"/>
    </source>
</evidence>
<evidence type="ECO:0000259" key="9">
    <source>
        <dbReference type="Pfam" id="PF17921"/>
    </source>
</evidence>
<feature type="region of interest" description="Disordered" evidence="8">
    <location>
        <begin position="44"/>
        <end position="108"/>
    </location>
</feature>
<evidence type="ECO:0000313" key="12">
    <source>
        <dbReference type="Proteomes" id="UP000440578"/>
    </source>
</evidence>
<evidence type="ECO:0000256" key="6">
    <source>
        <dbReference type="ARBA" id="ARBA00023306"/>
    </source>
</evidence>
<evidence type="ECO:0000256" key="1">
    <source>
        <dbReference type="ARBA" id="ARBA00006445"/>
    </source>
</evidence>
<dbReference type="PANTHER" id="PTHR19918">
    <property type="entry name" value="CELL DIVISION CYCLE 20 CDC20 FIZZY -RELATED"/>
    <property type="match status" value="1"/>
</dbReference>
<feature type="repeat" description="WD" evidence="7">
    <location>
        <begin position="475"/>
        <end position="507"/>
    </location>
</feature>
<protein>
    <submittedName>
        <fullName evidence="11">Cell division cycle protein 20</fullName>
    </submittedName>
</protein>
<dbReference type="SUPFAM" id="SSF50978">
    <property type="entry name" value="WD40 repeat-like"/>
    <property type="match status" value="1"/>
</dbReference>
<dbReference type="GO" id="GO:0031145">
    <property type="term" value="P:anaphase-promoting complex-dependent catabolic process"/>
    <property type="evidence" value="ECO:0007669"/>
    <property type="project" value="TreeGrafter"/>
</dbReference>
<dbReference type="InterPro" id="IPR033010">
    <property type="entry name" value="Cdc20/Fizzy"/>
</dbReference>
<feature type="domain" description="CDC20/Fizzy WD40" evidence="10">
    <location>
        <begin position="346"/>
        <end position="642"/>
    </location>
</feature>
<keyword evidence="6" id="KW-0131">Cell cycle</keyword>
<dbReference type="PANTHER" id="PTHR19918:SF8">
    <property type="entry name" value="FI02843P"/>
    <property type="match status" value="1"/>
</dbReference>
<dbReference type="InterPro" id="IPR056150">
    <property type="entry name" value="WD40_CDC20-Fz"/>
</dbReference>
<dbReference type="Proteomes" id="UP000440578">
    <property type="component" value="Unassembled WGS sequence"/>
</dbReference>
<dbReference type="InterPro" id="IPR036322">
    <property type="entry name" value="WD40_repeat_dom_sf"/>
</dbReference>
<dbReference type="Pfam" id="PF24807">
    <property type="entry name" value="WD40_CDC20-Fz"/>
    <property type="match status" value="1"/>
</dbReference>
<proteinExistence type="inferred from homology"/>
<dbReference type="EMBL" id="VIIS01000685">
    <property type="protein sequence ID" value="KAF0306195.1"/>
    <property type="molecule type" value="Genomic_DNA"/>
</dbReference>
<dbReference type="OrthoDB" id="2286242at2759"/>
<keyword evidence="2 7" id="KW-0853">WD repeat</keyword>
<dbReference type="GO" id="GO:1990757">
    <property type="term" value="F:ubiquitin ligase activator activity"/>
    <property type="evidence" value="ECO:0007669"/>
    <property type="project" value="TreeGrafter"/>
</dbReference>
<evidence type="ECO:0000259" key="10">
    <source>
        <dbReference type="Pfam" id="PF24807"/>
    </source>
</evidence>
<accession>A0A6A4WHK7</accession>
<dbReference type="InterPro" id="IPR015943">
    <property type="entry name" value="WD40/YVTN_repeat-like_dom_sf"/>
</dbReference>
<dbReference type="GO" id="GO:0010997">
    <property type="term" value="F:anaphase-promoting complex binding"/>
    <property type="evidence" value="ECO:0007669"/>
    <property type="project" value="InterPro"/>
</dbReference>
<dbReference type="AlphaFoldDB" id="A0A6A4WHK7"/>
<feature type="region of interest" description="Disordered" evidence="8">
    <location>
        <begin position="256"/>
        <end position="280"/>
    </location>
</feature>
<comment type="similarity">
    <text evidence="1">Belongs to the WD repeat CDC20/Fizzy family.</text>
</comment>
<feature type="repeat" description="WD" evidence="7">
    <location>
        <begin position="392"/>
        <end position="433"/>
    </location>
</feature>
<dbReference type="GO" id="GO:0005680">
    <property type="term" value="C:anaphase-promoting complex"/>
    <property type="evidence" value="ECO:0007669"/>
    <property type="project" value="TreeGrafter"/>
</dbReference>
<gene>
    <name evidence="11" type="primary">Cdc20_1</name>
    <name evidence="11" type="ORF">FJT64_022255</name>
</gene>
<dbReference type="SMART" id="SM00320">
    <property type="entry name" value="WD40"/>
    <property type="match status" value="6"/>
</dbReference>
<keyword evidence="3 11" id="KW-0132">Cell division</keyword>
<dbReference type="Pfam" id="PF17921">
    <property type="entry name" value="Integrase_H2C2"/>
    <property type="match status" value="1"/>
</dbReference>
<keyword evidence="4" id="KW-0677">Repeat</keyword>
<sequence>MENKFPTQRWQRKAMEQGVQKLNVPKDINTSGFGLNLSNLSLNTPGLSGGSNKSSPGRCRTPGKRSSPARSAGTPGHNTTDGALTLRPGGRTPTRAAPKTPNGGDRVFDDLPATPQRLVEISRAQQADELLQRVVQQTLSGWKEGAKHPDMLDYFAARGEISVLYLTSGTLLMYGRRIIIPPSLREEMLNRLHDDGHFGLNKCRQRAAESVWWPKISIDLKRHIEHCAFIPCRGTTDMENSYHSLVRAGSGGSADTTASASFSATGSPTEGSATAAPATADQQQALAETLNNGVPRDTRILSFRAKAPQPSDSYANGLRVLYSASRSSAPRAPSTRFIPSAPDKILDAPDLLDDYYLHLLDWSSSNQLAVALGSSVYVWNAADGTIASLTQMESQEDYICSLSWAKEGSFLAVGDSTGAVQLWDVARQKRLRVMAGHEARVSTLSWNNHIISSGSRSGAIHNHDVRVPNHHVGTLAGHVQEVCGLRWSDEGRLLASGGNDNQLLVWDAAAGIGDANSEPLHTLNAHQAAVKAVSWCPWSPHLLASGGGTADRSIRFWNASTGQLLNTTTTNSQVCSLVWSAEFKEIMSGHGFSYNQLTIWKYPQMTKVIDLTGHESRVLELTVSPDGSTVASAAADETIRLWKCWQSDKSKKAKASTTKTNPSALQLRGGIR</sequence>
<evidence type="ECO:0000256" key="8">
    <source>
        <dbReference type="SAM" id="MobiDB-lite"/>
    </source>
</evidence>
<name>A0A6A4WHK7_AMPAM</name>